<evidence type="ECO:0000259" key="18">
    <source>
        <dbReference type="Pfam" id="PF11741"/>
    </source>
</evidence>
<dbReference type="EMBL" id="LXQD01000018">
    <property type="protein sequence ID" value="RCJ41936.1"/>
    <property type="molecule type" value="Genomic_DNA"/>
</dbReference>
<dbReference type="InterPro" id="IPR000531">
    <property type="entry name" value="Beta-barrel_TonB"/>
</dbReference>
<keyword evidence="3 13" id="KW-0813">Transport</keyword>
<feature type="domain" description="TonB-dependent receptor-like beta-barrel" evidence="16">
    <location>
        <begin position="461"/>
        <end position="902"/>
    </location>
</feature>
<keyword evidence="11 13" id="KW-0472">Membrane</keyword>
<dbReference type="NCBIfam" id="TIGR01783">
    <property type="entry name" value="TonB-siderophor"/>
    <property type="match status" value="1"/>
</dbReference>
<keyword evidence="20" id="KW-1185">Reference proteome</keyword>
<proteinExistence type="inferred from homology"/>
<reference evidence="19" key="1">
    <citation type="submission" date="2016-04" db="EMBL/GenBank/DDBJ databases">
        <authorList>
            <person name="Tabuchi Yagui T.R."/>
        </authorList>
    </citation>
    <scope>NUCLEOTIDE SEQUENCE [LARGE SCALE GENOMIC DNA]</scope>
    <source>
        <strain evidence="19">NIES-26</strain>
    </source>
</reference>
<evidence type="ECO:0000256" key="13">
    <source>
        <dbReference type="PROSITE-ProRule" id="PRU01360"/>
    </source>
</evidence>
<dbReference type="Pfam" id="PF00593">
    <property type="entry name" value="TonB_dep_Rec_b-barrel"/>
    <property type="match status" value="1"/>
</dbReference>
<dbReference type="GO" id="GO:0038023">
    <property type="term" value="F:signaling receptor activity"/>
    <property type="evidence" value="ECO:0007669"/>
    <property type="project" value="InterPro"/>
</dbReference>
<comment type="similarity">
    <text evidence="2 13 14">Belongs to the TonB-dependent receptor family.</text>
</comment>
<feature type="domain" description="AMIN" evidence="18">
    <location>
        <begin position="102"/>
        <end position="197"/>
    </location>
</feature>
<dbReference type="Pfam" id="PF07715">
    <property type="entry name" value="Plug"/>
    <property type="match status" value="1"/>
</dbReference>
<keyword evidence="7" id="KW-0732">Signal</keyword>
<feature type="compositionally biased region" description="Polar residues" evidence="15">
    <location>
        <begin position="202"/>
        <end position="213"/>
    </location>
</feature>
<keyword evidence="4 13" id="KW-1134">Transmembrane beta strand</keyword>
<organism evidence="19 20">
    <name type="scientific">Nostoc minutum NIES-26</name>
    <dbReference type="NCBI Taxonomy" id="1844469"/>
    <lineage>
        <taxon>Bacteria</taxon>
        <taxon>Bacillati</taxon>
        <taxon>Cyanobacteriota</taxon>
        <taxon>Cyanophyceae</taxon>
        <taxon>Nostocales</taxon>
        <taxon>Nostocaceae</taxon>
        <taxon>Nostoc</taxon>
    </lineage>
</organism>
<evidence type="ECO:0000256" key="7">
    <source>
        <dbReference type="ARBA" id="ARBA00022729"/>
    </source>
</evidence>
<dbReference type="PANTHER" id="PTHR32552:SF68">
    <property type="entry name" value="FERRICHROME OUTER MEMBRANE TRANSPORTER_PHAGE RECEPTOR"/>
    <property type="match status" value="1"/>
</dbReference>
<keyword evidence="10 14" id="KW-0798">TonB box</keyword>
<feature type="compositionally biased region" description="Low complexity" evidence="15">
    <location>
        <begin position="214"/>
        <end position="239"/>
    </location>
</feature>
<dbReference type="CDD" id="cd01347">
    <property type="entry name" value="ligand_gated_channel"/>
    <property type="match status" value="1"/>
</dbReference>
<evidence type="ECO:0000256" key="10">
    <source>
        <dbReference type="ARBA" id="ARBA00023077"/>
    </source>
</evidence>
<feature type="region of interest" description="Disordered" evidence="15">
    <location>
        <begin position="200"/>
        <end position="260"/>
    </location>
</feature>
<evidence type="ECO:0000259" key="16">
    <source>
        <dbReference type="Pfam" id="PF00593"/>
    </source>
</evidence>
<evidence type="ECO:0000256" key="9">
    <source>
        <dbReference type="ARBA" id="ARBA00023065"/>
    </source>
</evidence>
<evidence type="ECO:0000256" key="6">
    <source>
        <dbReference type="ARBA" id="ARBA00022692"/>
    </source>
</evidence>
<dbReference type="GO" id="GO:0015344">
    <property type="term" value="F:siderophore uptake transmembrane transporter activity"/>
    <property type="evidence" value="ECO:0007669"/>
    <property type="project" value="TreeGrafter"/>
</dbReference>
<evidence type="ECO:0000313" key="20">
    <source>
        <dbReference type="Proteomes" id="UP000252107"/>
    </source>
</evidence>
<keyword evidence="12 13" id="KW-0998">Cell outer membrane</keyword>
<dbReference type="Gene3D" id="2.170.130.10">
    <property type="entry name" value="TonB-dependent receptor, plug domain"/>
    <property type="match status" value="1"/>
</dbReference>
<name>A0A367RZA6_9NOSO</name>
<evidence type="ECO:0000256" key="5">
    <source>
        <dbReference type="ARBA" id="ARBA00022496"/>
    </source>
</evidence>
<feature type="compositionally biased region" description="Polar residues" evidence="15">
    <location>
        <begin position="36"/>
        <end position="50"/>
    </location>
</feature>
<keyword evidence="5" id="KW-0410">Iron transport</keyword>
<dbReference type="GO" id="GO:0015891">
    <property type="term" value="P:siderophore transport"/>
    <property type="evidence" value="ECO:0007669"/>
    <property type="project" value="InterPro"/>
</dbReference>
<accession>A0A367RZA6</accession>
<comment type="caution">
    <text evidence="19">The sequence shown here is derived from an EMBL/GenBank/DDBJ whole genome shotgun (WGS) entry which is preliminary data.</text>
</comment>
<sequence length="935" mass="103655">MKPEQFVHSFLFTVSVVMLIATPAQGEQIPGKDVKSSFSHTETGESSNQALPLLSKSQAVEPIRKIRHLNEITQPLTNAQMLVQSSTLSQAGSSAVIEVTGVQVNLTDKGVEITLETSSGDKLQVLGKSEGNVYIADIPNAQLRLAEGNAFRQEKPVAGVTEITVSNQDANTIRVTVRGEAGLPQVELFDSDEGLIFGFITVPSSTPSTQEAGTAQTPETQPQQEPETAQTPPSQQPSEGETQPQQSEDETQPEQPAAETDEPIELVVTGEQDGYTAPNATTGTRTDTRIFDIPQSVQVVPEKVIEDQQVIRLDEALNNVSNVISGGFDTGSEARYTIRGFDNAPVLIDGFRQYDFQEVPETANIERIEVLKGPASVLYGEIQPGGIINVVTKKPLSEPFYEAELQFGNYSLIRPRIDLSGPLSTDGKEFYRLNLAYLNSDGFRDFDQNFEQFFLAPALTWKFSDRTNLTVDLQYSYRRRPQDNGLVAVGDKVIDLPRDRVLNEPDDYIERNFVNTGYSLEHRFNDNWTIRNAFRYVTSNVFSDRLTIPIAFDEATGDLTRVYAYDDFNSDDYSLQTNVVGKFATGSVKHTLLFGIDLNRNNSTSYARANFSNPVSINVFDPVYDSSPRPDLNDLLFDSKSTTGRLGIYLQDEIAFFDNFKLLAGLRYETVNQKVQNEPAFFNSGDDTSQFNDAWTPRIGIVYQPIKQVSLYASYSQSFNPNVDNFSADGGLLEPERGRGYEIGIKTELLEGRIFASLAYFDITKTNVATEDPNFPGLGFSVVTGEQQSKGFEFDISGQILPGWNIIASYAYTDAEVTDDTDRSIVGNTFIGVPKNSASLWTTYELQSGSLQGLGFGVGFNFVGERKGDLQNTFNLDSYFLTNAAIFYRRDNWRFALNFKNIFDVNHITGVPFSRISGIYPGEPFTVIGSISVQF</sequence>
<comment type="subcellular location">
    <subcellularLocation>
        <location evidence="1 13">Cell outer membrane</location>
        <topology evidence="1 13">Multi-pass membrane protein</topology>
    </subcellularLocation>
</comment>
<dbReference type="GO" id="GO:0009279">
    <property type="term" value="C:cell outer membrane"/>
    <property type="evidence" value="ECO:0007669"/>
    <property type="project" value="UniProtKB-SubCell"/>
</dbReference>
<dbReference type="Pfam" id="PF11741">
    <property type="entry name" value="AMIN"/>
    <property type="match status" value="1"/>
</dbReference>
<dbReference type="InterPro" id="IPR012910">
    <property type="entry name" value="Plug_dom"/>
</dbReference>
<dbReference type="FunFam" id="2.170.130.10:FF:000001">
    <property type="entry name" value="Catecholate siderophore TonB-dependent receptor"/>
    <property type="match status" value="1"/>
</dbReference>
<evidence type="ECO:0000256" key="4">
    <source>
        <dbReference type="ARBA" id="ARBA00022452"/>
    </source>
</evidence>
<dbReference type="SUPFAM" id="SSF56935">
    <property type="entry name" value="Porins"/>
    <property type="match status" value="1"/>
</dbReference>
<evidence type="ECO:0000256" key="15">
    <source>
        <dbReference type="SAM" id="MobiDB-lite"/>
    </source>
</evidence>
<gene>
    <name evidence="19" type="ORF">A6770_35725</name>
</gene>
<evidence type="ECO:0000256" key="11">
    <source>
        <dbReference type="ARBA" id="ARBA00023136"/>
    </source>
</evidence>
<evidence type="ECO:0000313" key="19">
    <source>
        <dbReference type="EMBL" id="RCJ41936.1"/>
    </source>
</evidence>
<dbReference type="PANTHER" id="PTHR32552">
    <property type="entry name" value="FERRICHROME IRON RECEPTOR-RELATED"/>
    <property type="match status" value="1"/>
</dbReference>
<dbReference type="FunFam" id="2.40.170.20:FF:000005">
    <property type="entry name" value="TonB-dependent siderophore receptor"/>
    <property type="match status" value="1"/>
</dbReference>
<evidence type="ECO:0000256" key="8">
    <source>
        <dbReference type="ARBA" id="ARBA00023004"/>
    </source>
</evidence>
<keyword evidence="8" id="KW-0408">Iron</keyword>
<dbReference type="AlphaFoldDB" id="A0A367RZA6"/>
<evidence type="ECO:0000256" key="14">
    <source>
        <dbReference type="RuleBase" id="RU003357"/>
    </source>
</evidence>
<keyword evidence="9" id="KW-0406">Ion transport</keyword>
<evidence type="ECO:0000256" key="1">
    <source>
        <dbReference type="ARBA" id="ARBA00004571"/>
    </source>
</evidence>
<feature type="region of interest" description="Disordered" evidence="15">
    <location>
        <begin position="28"/>
        <end position="50"/>
    </location>
</feature>
<feature type="domain" description="TonB-dependent receptor plug" evidence="17">
    <location>
        <begin position="291"/>
        <end position="387"/>
    </location>
</feature>
<dbReference type="InterPro" id="IPR036942">
    <property type="entry name" value="Beta-barrel_TonB_sf"/>
</dbReference>
<evidence type="ECO:0000256" key="3">
    <source>
        <dbReference type="ARBA" id="ARBA00022448"/>
    </source>
</evidence>
<dbReference type="InterPro" id="IPR010105">
    <property type="entry name" value="TonB_sidphr_rcpt"/>
</dbReference>
<protein>
    <submittedName>
        <fullName evidence="19">Ferrichrome-iron receptor</fullName>
    </submittedName>
</protein>
<evidence type="ECO:0000256" key="12">
    <source>
        <dbReference type="ARBA" id="ARBA00023237"/>
    </source>
</evidence>
<keyword evidence="6 13" id="KW-0812">Transmembrane</keyword>
<evidence type="ECO:0000259" key="17">
    <source>
        <dbReference type="Pfam" id="PF07715"/>
    </source>
</evidence>
<keyword evidence="19" id="KW-0675">Receptor</keyword>
<evidence type="ECO:0000256" key="2">
    <source>
        <dbReference type="ARBA" id="ARBA00009810"/>
    </source>
</evidence>
<dbReference type="Gene3D" id="2.40.170.20">
    <property type="entry name" value="TonB-dependent receptor, beta-barrel domain"/>
    <property type="match status" value="1"/>
</dbReference>
<dbReference type="InterPro" id="IPR021731">
    <property type="entry name" value="AMIN_dom"/>
</dbReference>
<dbReference type="InterPro" id="IPR037066">
    <property type="entry name" value="Plug_dom_sf"/>
</dbReference>
<dbReference type="Proteomes" id="UP000252107">
    <property type="component" value="Unassembled WGS sequence"/>
</dbReference>
<dbReference type="InterPro" id="IPR039426">
    <property type="entry name" value="TonB-dep_rcpt-like"/>
</dbReference>
<dbReference type="PROSITE" id="PS52016">
    <property type="entry name" value="TONB_DEPENDENT_REC_3"/>
    <property type="match status" value="1"/>
</dbReference>